<feature type="transmembrane region" description="Helical" evidence="1">
    <location>
        <begin position="147"/>
        <end position="167"/>
    </location>
</feature>
<comment type="caution">
    <text evidence="2">The sequence shown here is derived from an EMBL/GenBank/DDBJ whole genome shotgun (WGS) entry which is preliminary data.</text>
</comment>
<evidence type="ECO:0000313" key="3">
    <source>
        <dbReference type="Proteomes" id="UP000320593"/>
    </source>
</evidence>
<sequence length="287" mass="31355">MFERFDRALKLGAACWRVLMLDKEMLLFPIMSALALAAILGGTFYPLYASGEAQAFLESLQDNPNPENDPRFLAIIFAIYFVSYFVMIYFNAALLACAMIRFAGSDPTLMDGLKVATRNLPQILAWAFVTALVGFILEQIEQRLKGLASFFVSLLGAGWAVATYFAVPVLVVDGVGPIEAVKRSVAAVRKTWGEALVGHIGLGALNFISFIVALPLLFVGFMQIETSPETAVIAFAIAGSWIVFCSVVITTLSAILRAALYIYAVEGQMPVNFDSTLIRNAFQPKKR</sequence>
<proteinExistence type="predicted"/>
<feature type="transmembrane region" description="Helical" evidence="1">
    <location>
        <begin position="196"/>
        <end position="219"/>
    </location>
</feature>
<feature type="transmembrane region" description="Helical" evidence="1">
    <location>
        <begin position="72"/>
        <end position="103"/>
    </location>
</feature>
<accession>A0A562TJ69</accession>
<keyword evidence="3" id="KW-1185">Reference proteome</keyword>
<feature type="transmembrane region" description="Helical" evidence="1">
    <location>
        <begin position="123"/>
        <end position="140"/>
    </location>
</feature>
<evidence type="ECO:0008006" key="4">
    <source>
        <dbReference type="Google" id="ProtNLM"/>
    </source>
</evidence>
<evidence type="ECO:0000313" key="2">
    <source>
        <dbReference type="EMBL" id="TWI93308.1"/>
    </source>
</evidence>
<protein>
    <recommendedName>
        <fullName evidence="4">Glycerophosphoryl diester phosphodiesterase family protein</fullName>
    </recommendedName>
</protein>
<keyword evidence="1" id="KW-1133">Transmembrane helix</keyword>
<keyword evidence="1" id="KW-0812">Transmembrane</keyword>
<evidence type="ECO:0000256" key="1">
    <source>
        <dbReference type="SAM" id="Phobius"/>
    </source>
</evidence>
<gene>
    <name evidence="2" type="ORF">JM93_00864</name>
</gene>
<dbReference type="OrthoDB" id="5637493at2"/>
<dbReference type="InterPro" id="IPR046157">
    <property type="entry name" value="DUF6159"/>
</dbReference>
<dbReference type="Pfam" id="PF19656">
    <property type="entry name" value="DUF6159"/>
    <property type="match status" value="1"/>
</dbReference>
<organism evidence="2 3">
    <name type="scientific">Roseibium hamelinense</name>
    <dbReference type="NCBI Taxonomy" id="150831"/>
    <lineage>
        <taxon>Bacteria</taxon>
        <taxon>Pseudomonadati</taxon>
        <taxon>Pseudomonadota</taxon>
        <taxon>Alphaproteobacteria</taxon>
        <taxon>Hyphomicrobiales</taxon>
        <taxon>Stappiaceae</taxon>
        <taxon>Roseibium</taxon>
    </lineage>
</organism>
<dbReference type="Proteomes" id="UP000320593">
    <property type="component" value="Unassembled WGS sequence"/>
</dbReference>
<feature type="transmembrane region" description="Helical" evidence="1">
    <location>
        <begin position="26"/>
        <end position="51"/>
    </location>
</feature>
<dbReference type="EMBL" id="VLLF01000001">
    <property type="protein sequence ID" value="TWI93308.1"/>
    <property type="molecule type" value="Genomic_DNA"/>
</dbReference>
<keyword evidence="1" id="KW-0472">Membrane</keyword>
<reference evidence="2 3" key="1">
    <citation type="submission" date="2019-07" db="EMBL/GenBank/DDBJ databases">
        <title>Genomic Encyclopedia of Archaeal and Bacterial Type Strains, Phase II (KMG-II): from individual species to whole genera.</title>
        <authorList>
            <person name="Goeker M."/>
        </authorList>
    </citation>
    <scope>NUCLEOTIDE SEQUENCE [LARGE SCALE GENOMIC DNA]</scope>
    <source>
        <strain evidence="2 3">ATCC BAA-252</strain>
    </source>
</reference>
<name>A0A562TJ69_9HYPH</name>
<feature type="transmembrane region" description="Helical" evidence="1">
    <location>
        <begin position="231"/>
        <end position="264"/>
    </location>
</feature>
<dbReference type="AlphaFoldDB" id="A0A562TJ69"/>